<dbReference type="InterPro" id="IPR036691">
    <property type="entry name" value="Endo/exonu/phosph_ase_sf"/>
</dbReference>
<dbReference type="AlphaFoldDB" id="A0A2K3LF44"/>
<evidence type="ECO:0000313" key="1">
    <source>
        <dbReference type="EMBL" id="PNX77146.1"/>
    </source>
</evidence>
<reference evidence="1 2" key="2">
    <citation type="journal article" date="2017" name="Front. Plant Sci.">
        <title>Gene Classification and Mining of Molecular Markers Useful in Red Clover (Trifolium pratense) Breeding.</title>
        <authorList>
            <person name="Istvanek J."/>
            <person name="Dluhosova J."/>
            <person name="Dluhos P."/>
            <person name="Patkova L."/>
            <person name="Nedelnik J."/>
            <person name="Repkova J."/>
        </authorList>
    </citation>
    <scope>NUCLEOTIDE SEQUENCE [LARGE SCALE GENOMIC DNA]</scope>
    <source>
        <strain evidence="2">cv. Tatra</strain>
        <tissue evidence="1">Young leaves</tissue>
    </source>
</reference>
<dbReference type="EMBL" id="ASHM01031876">
    <property type="protein sequence ID" value="PNX77146.1"/>
    <property type="molecule type" value="Genomic_DNA"/>
</dbReference>
<dbReference type="Proteomes" id="UP000236291">
    <property type="component" value="Unassembled WGS sequence"/>
</dbReference>
<feature type="non-terminal residue" evidence="1">
    <location>
        <position position="305"/>
    </location>
</feature>
<evidence type="ECO:0000313" key="2">
    <source>
        <dbReference type="Proteomes" id="UP000236291"/>
    </source>
</evidence>
<dbReference type="GO" id="GO:0004527">
    <property type="term" value="F:exonuclease activity"/>
    <property type="evidence" value="ECO:0007669"/>
    <property type="project" value="UniProtKB-KW"/>
</dbReference>
<gene>
    <name evidence="1" type="ORF">L195_g033108</name>
</gene>
<dbReference type="GO" id="GO:0004519">
    <property type="term" value="F:endonuclease activity"/>
    <property type="evidence" value="ECO:0007669"/>
    <property type="project" value="UniProtKB-KW"/>
</dbReference>
<protein>
    <submittedName>
        <fullName evidence="1">Endonuclease/exonuclease/phosphatase family protein</fullName>
    </submittedName>
</protein>
<dbReference type="SUPFAM" id="SSF56219">
    <property type="entry name" value="DNase I-like"/>
    <property type="match status" value="1"/>
</dbReference>
<proteinExistence type="predicted"/>
<keyword evidence="1" id="KW-0378">Hydrolase</keyword>
<sequence length="305" mass="35229">MEELCCMLGYDSCFSVDCEGRGGGLALMWFSSFQCSVTNFSSNHIDIEVMDSGSGNWRLTGFYGFPGSGRRRDSWNFLRHLSRLSPQPWCIFGTREKGRDERAPWLINGFRSAVMDSGLVDVHMEGYPITWFKSLGTNRAVEERRALANEAWSQLFPNVILENLAAPASDHYPILLVRQPESRGRGFQSRFKFENAWLVDPEFRDYVRDRWSSYGDQAISQKLNMCALDLTFWNKNHFQRLRHDIDKCRRKIDRLRCQKQNSVLGPVISTIDHSISSDDNIMLTAQFTLEEFKEAMFSMNPDKCP</sequence>
<dbReference type="PANTHER" id="PTHR33710:SF79">
    <property type="entry name" value="OS06G0205337 PROTEIN"/>
    <property type="match status" value="1"/>
</dbReference>
<keyword evidence="1" id="KW-0540">Nuclease</keyword>
<dbReference type="Gene3D" id="3.60.10.10">
    <property type="entry name" value="Endonuclease/exonuclease/phosphatase"/>
    <property type="match status" value="1"/>
</dbReference>
<keyword evidence="1" id="KW-0255">Endonuclease</keyword>
<accession>A0A2K3LF44</accession>
<dbReference type="PANTHER" id="PTHR33710">
    <property type="entry name" value="BNAC02G09200D PROTEIN"/>
    <property type="match status" value="1"/>
</dbReference>
<keyword evidence="1" id="KW-0269">Exonuclease</keyword>
<comment type="caution">
    <text evidence="1">The sequence shown here is derived from an EMBL/GenBank/DDBJ whole genome shotgun (WGS) entry which is preliminary data.</text>
</comment>
<name>A0A2K3LF44_TRIPR</name>
<organism evidence="1 2">
    <name type="scientific">Trifolium pratense</name>
    <name type="common">Red clover</name>
    <dbReference type="NCBI Taxonomy" id="57577"/>
    <lineage>
        <taxon>Eukaryota</taxon>
        <taxon>Viridiplantae</taxon>
        <taxon>Streptophyta</taxon>
        <taxon>Embryophyta</taxon>
        <taxon>Tracheophyta</taxon>
        <taxon>Spermatophyta</taxon>
        <taxon>Magnoliopsida</taxon>
        <taxon>eudicotyledons</taxon>
        <taxon>Gunneridae</taxon>
        <taxon>Pentapetalae</taxon>
        <taxon>rosids</taxon>
        <taxon>fabids</taxon>
        <taxon>Fabales</taxon>
        <taxon>Fabaceae</taxon>
        <taxon>Papilionoideae</taxon>
        <taxon>50 kb inversion clade</taxon>
        <taxon>NPAAA clade</taxon>
        <taxon>Hologalegina</taxon>
        <taxon>IRL clade</taxon>
        <taxon>Trifolieae</taxon>
        <taxon>Trifolium</taxon>
    </lineage>
</organism>
<reference evidence="1 2" key="1">
    <citation type="journal article" date="2014" name="Am. J. Bot.">
        <title>Genome assembly and annotation for red clover (Trifolium pratense; Fabaceae).</title>
        <authorList>
            <person name="Istvanek J."/>
            <person name="Jaros M."/>
            <person name="Krenek A."/>
            <person name="Repkova J."/>
        </authorList>
    </citation>
    <scope>NUCLEOTIDE SEQUENCE [LARGE SCALE GENOMIC DNA]</scope>
    <source>
        <strain evidence="2">cv. Tatra</strain>
        <tissue evidence="1">Young leaves</tissue>
    </source>
</reference>